<dbReference type="SUPFAM" id="SSF55797">
    <property type="entry name" value="PR-1-like"/>
    <property type="match status" value="1"/>
</dbReference>
<dbReference type="AlphaFoldDB" id="G7Y9P2"/>
<dbReference type="EMBL" id="DF142976">
    <property type="protein sequence ID" value="GAA49676.1"/>
    <property type="molecule type" value="Genomic_DNA"/>
</dbReference>
<gene>
    <name evidence="3" type="ORF">CLF_103396</name>
</gene>
<dbReference type="Proteomes" id="UP000008909">
    <property type="component" value="Unassembled WGS sequence"/>
</dbReference>
<reference key="2">
    <citation type="submission" date="2011-10" db="EMBL/GenBank/DDBJ databases">
        <title>The genome and transcriptome sequence of Clonorchis sinensis provide insights into the carcinogenic liver fluke.</title>
        <authorList>
            <person name="Wang X."/>
            <person name="Huang Y."/>
            <person name="Chen W."/>
            <person name="Liu H."/>
            <person name="Guo L."/>
            <person name="Chen Y."/>
            <person name="Luo F."/>
            <person name="Zhou W."/>
            <person name="Sun J."/>
            <person name="Mao Q."/>
            <person name="Liang P."/>
            <person name="Zhou C."/>
            <person name="Tian Y."/>
            <person name="Men J."/>
            <person name="Lv X."/>
            <person name="Huang L."/>
            <person name="Zhou J."/>
            <person name="Hu Y."/>
            <person name="Li R."/>
            <person name="Zhang F."/>
            <person name="Lei H."/>
            <person name="Li X."/>
            <person name="Hu X."/>
            <person name="Liang C."/>
            <person name="Xu J."/>
            <person name="Wu Z."/>
            <person name="Yu X."/>
        </authorList>
    </citation>
    <scope>NUCLEOTIDE SEQUENCE</scope>
    <source>
        <strain>Henan</strain>
    </source>
</reference>
<evidence type="ECO:0000256" key="1">
    <source>
        <dbReference type="SAM" id="SignalP"/>
    </source>
</evidence>
<keyword evidence="1" id="KW-0732">Signal</keyword>
<sequence>MIEMRSSLLLVLILPIVLECSRQNKANNYGLGPINNLSILEKHNLARRMVAQGEIKGQPAAESIPELQWSIRLEEEAKHWAWQCIDAEEPDSESGEVRGYSEQEDYDVFVDWFGEHKNYTYGLFPRSRKRSITRYTQIVWAETEEVGCNTYFCYSFQKADGSYLQEVDYTVCKYSPADWGEILSRCLSQSSSSIWLKEAFQSQTEGAKGGTHFQAEHLQITCIRKRLFDDQLPPNVDMDSVTVNAENAR</sequence>
<evidence type="ECO:0000313" key="4">
    <source>
        <dbReference type="Proteomes" id="UP000008909"/>
    </source>
</evidence>
<feature type="chain" id="PRO_5003506259" evidence="1">
    <location>
        <begin position="27"/>
        <end position="249"/>
    </location>
</feature>
<name>G7Y9P2_CLOSI</name>
<dbReference type="PRINTS" id="PR00837">
    <property type="entry name" value="V5TPXLIKE"/>
</dbReference>
<reference evidence="3" key="1">
    <citation type="journal article" date="2011" name="Genome Biol.">
        <title>The draft genome of the carcinogenic human liver fluke Clonorchis sinensis.</title>
        <authorList>
            <person name="Wang X."/>
            <person name="Chen W."/>
            <person name="Huang Y."/>
            <person name="Sun J."/>
            <person name="Men J."/>
            <person name="Liu H."/>
            <person name="Luo F."/>
            <person name="Guo L."/>
            <person name="Lv X."/>
            <person name="Deng C."/>
            <person name="Zhou C."/>
            <person name="Fan Y."/>
            <person name="Li X."/>
            <person name="Huang L."/>
            <person name="Hu Y."/>
            <person name="Liang C."/>
            <person name="Hu X."/>
            <person name="Xu J."/>
            <person name="Yu X."/>
        </authorList>
    </citation>
    <scope>NUCLEOTIDE SEQUENCE [LARGE SCALE GENOMIC DNA]</scope>
    <source>
        <strain evidence="3">Henan</strain>
    </source>
</reference>
<dbReference type="SMART" id="SM00198">
    <property type="entry name" value="SCP"/>
    <property type="match status" value="1"/>
</dbReference>
<dbReference type="InterPro" id="IPR001283">
    <property type="entry name" value="CRISP-related"/>
</dbReference>
<dbReference type="Gene3D" id="3.40.33.10">
    <property type="entry name" value="CAP"/>
    <property type="match status" value="1"/>
</dbReference>
<dbReference type="CDD" id="cd05380">
    <property type="entry name" value="CAP_euk"/>
    <property type="match status" value="1"/>
</dbReference>
<evidence type="ECO:0000313" key="3">
    <source>
        <dbReference type="EMBL" id="GAA49676.1"/>
    </source>
</evidence>
<accession>G7Y9P2</accession>
<dbReference type="PANTHER" id="PTHR10334">
    <property type="entry name" value="CYSTEINE-RICH SECRETORY PROTEIN-RELATED"/>
    <property type="match status" value="1"/>
</dbReference>
<feature type="domain" description="SCP" evidence="2">
    <location>
        <begin position="37"/>
        <end position="184"/>
    </location>
</feature>
<evidence type="ECO:0000259" key="2">
    <source>
        <dbReference type="SMART" id="SM00198"/>
    </source>
</evidence>
<dbReference type="InterPro" id="IPR014044">
    <property type="entry name" value="CAP_dom"/>
</dbReference>
<proteinExistence type="predicted"/>
<organism evidence="3 4">
    <name type="scientific">Clonorchis sinensis</name>
    <name type="common">Chinese liver fluke</name>
    <dbReference type="NCBI Taxonomy" id="79923"/>
    <lineage>
        <taxon>Eukaryota</taxon>
        <taxon>Metazoa</taxon>
        <taxon>Spiralia</taxon>
        <taxon>Lophotrochozoa</taxon>
        <taxon>Platyhelminthes</taxon>
        <taxon>Trematoda</taxon>
        <taxon>Digenea</taxon>
        <taxon>Opisthorchiida</taxon>
        <taxon>Opisthorchiata</taxon>
        <taxon>Opisthorchiidae</taxon>
        <taxon>Clonorchis</taxon>
    </lineage>
</organism>
<keyword evidence="4" id="KW-1185">Reference proteome</keyword>
<dbReference type="InterPro" id="IPR035940">
    <property type="entry name" value="CAP_sf"/>
</dbReference>
<protein>
    <submittedName>
        <fullName evidence="3">Venom allergen 5.01</fullName>
    </submittedName>
</protein>
<feature type="signal peptide" evidence="1">
    <location>
        <begin position="1"/>
        <end position="26"/>
    </location>
</feature>
<dbReference type="Pfam" id="PF00188">
    <property type="entry name" value="CAP"/>
    <property type="match status" value="1"/>
</dbReference>